<reference evidence="3 4" key="1">
    <citation type="submission" date="2018-10" db="EMBL/GenBank/DDBJ databases">
        <title>Genomic Encyclopedia of Type Strains, Phase IV (KMG-IV): sequencing the most valuable type-strain genomes for metagenomic binning, comparative biology and taxonomic classification.</title>
        <authorList>
            <person name="Goeker M."/>
        </authorList>
    </citation>
    <scope>NUCLEOTIDE SEQUENCE [LARGE SCALE GENOMIC DNA]</scope>
    <source>
        <strain evidence="3 4">DSM 4734</strain>
    </source>
</reference>
<evidence type="ECO:0000256" key="1">
    <source>
        <dbReference type="ARBA" id="ARBA00006817"/>
    </source>
</evidence>
<dbReference type="RefSeq" id="WP_170150379.1">
    <property type="nucleotide sequence ID" value="NZ_RBIM01000003.1"/>
</dbReference>
<dbReference type="EMBL" id="RBIM01000003">
    <property type="protein sequence ID" value="RKR00260.1"/>
    <property type="molecule type" value="Genomic_DNA"/>
</dbReference>
<dbReference type="Proteomes" id="UP000273675">
    <property type="component" value="Unassembled WGS sequence"/>
</dbReference>
<evidence type="ECO:0000313" key="4">
    <source>
        <dbReference type="Proteomes" id="UP000273675"/>
    </source>
</evidence>
<comment type="similarity">
    <text evidence="1">Belongs to the AHA1 family.</text>
</comment>
<accession>A0A495DD90</accession>
<evidence type="ECO:0000313" key="3">
    <source>
        <dbReference type="EMBL" id="RKR00260.1"/>
    </source>
</evidence>
<dbReference type="CDD" id="cd07814">
    <property type="entry name" value="SRPBCC_CalC_Aha1-like"/>
    <property type="match status" value="1"/>
</dbReference>
<dbReference type="SUPFAM" id="SSF55961">
    <property type="entry name" value="Bet v1-like"/>
    <property type="match status" value="1"/>
</dbReference>
<dbReference type="InterPro" id="IPR023393">
    <property type="entry name" value="START-like_dom_sf"/>
</dbReference>
<feature type="domain" description="Activator of Hsp90 ATPase homologue 1/2-like C-terminal" evidence="2">
    <location>
        <begin position="13"/>
        <end position="137"/>
    </location>
</feature>
<dbReference type="InterPro" id="IPR013538">
    <property type="entry name" value="ASHA1/2-like_C"/>
</dbReference>
<proteinExistence type="inferred from homology"/>
<comment type="caution">
    <text evidence="3">The sequence shown here is derived from an EMBL/GenBank/DDBJ whole genome shotgun (WGS) entry which is preliminary data.</text>
</comment>
<dbReference type="Gene3D" id="3.30.530.20">
    <property type="match status" value="1"/>
</dbReference>
<protein>
    <submittedName>
        <fullName evidence="3">Uncharacterized protein YndB with AHSA1/START domain</fullName>
    </submittedName>
</protein>
<name>A0A495DD90_9PROT</name>
<sequence length="145" mass="16405">MTEARIEKSVFLKASPQRVWDHLTRPELLARWFHPSDTELTTDAAFALLSNSGDGSKVCWGDVLEAEPPTRLVYSFTHKWLEGHETRVEWTLSAVAEGTLLKLVHDGFEGANVDVFDSLCDHDAGWDEHFVKLRERVKETEPATA</sequence>
<dbReference type="Pfam" id="PF08327">
    <property type="entry name" value="AHSA1"/>
    <property type="match status" value="1"/>
</dbReference>
<dbReference type="AlphaFoldDB" id="A0A495DD90"/>
<evidence type="ECO:0000259" key="2">
    <source>
        <dbReference type="Pfam" id="PF08327"/>
    </source>
</evidence>
<gene>
    <name evidence="3" type="ORF">C7435_1464</name>
</gene>
<organism evidence="3 4">
    <name type="scientific">Maricaulis maris</name>
    <dbReference type="NCBI Taxonomy" id="74318"/>
    <lineage>
        <taxon>Bacteria</taxon>
        <taxon>Pseudomonadati</taxon>
        <taxon>Pseudomonadota</taxon>
        <taxon>Alphaproteobacteria</taxon>
        <taxon>Maricaulales</taxon>
        <taxon>Maricaulaceae</taxon>
        <taxon>Maricaulis</taxon>
    </lineage>
</organism>